<sequence length="211" mass="21908">MRTMVAGARSRGAFASAAGGSRVEARVPPPRALSSRRRARRGDPGVARPEGGGAEAGNNLGSRGLGLTLRGPAGRVRGSVARLSGEASDAETDKPGTSSSTAEIRGEGVSLEGLSPAEAVKASRAAKEEVRFSVTKGITEEDLQAMQKYAESEGVERIFRGALIEARLIEWPGPSEALFTTLIVIVMVGGSAGVLFLLNSVLAKSAELFFK</sequence>
<dbReference type="GO" id="GO:0008320">
    <property type="term" value="F:protein transmembrane transporter activity"/>
    <property type="evidence" value="ECO:0007669"/>
    <property type="project" value="InterPro"/>
</dbReference>
<dbReference type="GO" id="GO:0009306">
    <property type="term" value="P:protein secretion"/>
    <property type="evidence" value="ECO:0007669"/>
    <property type="project" value="InterPro"/>
</dbReference>
<dbReference type="GO" id="GO:0016020">
    <property type="term" value="C:membrane"/>
    <property type="evidence" value="ECO:0007669"/>
    <property type="project" value="UniProtKB-SubCell"/>
</dbReference>
<evidence type="ECO:0000256" key="4">
    <source>
        <dbReference type="ARBA" id="ARBA00023136"/>
    </source>
</evidence>
<feature type="compositionally biased region" description="Low complexity" evidence="5">
    <location>
        <begin position="1"/>
        <end position="22"/>
    </location>
</feature>
<dbReference type="GO" id="GO:0006605">
    <property type="term" value="P:protein targeting"/>
    <property type="evidence" value="ECO:0007669"/>
    <property type="project" value="InterPro"/>
</dbReference>
<evidence type="ECO:0000256" key="3">
    <source>
        <dbReference type="ARBA" id="ARBA00022989"/>
    </source>
</evidence>
<comment type="subcellular location">
    <subcellularLocation>
        <location evidence="1">Membrane</location>
    </subcellularLocation>
</comment>
<feature type="region of interest" description="Disordered" evidence="5">
    <location>
        <begin position="1"/>
        <end position="108"/>
    </location>
</feature>
<evidence type="ECO:0000256" key="5">
    <source>
        <dbReference type="SAM" id="MobiDB-lite"/>
    </source>
</evidence>
<dbReference type="NCBIfam" id="TIGR00964">
    <property type="entry name" value="secE_bact"/>
    <property type="match status" value="1"/>
</dbReference>
<dbReference type="EMBL" id="HBHL01010582">
    <property type="protein sequence ID" value="CAD9718170.1"/>
    <property type="molecule type" value="Transcribed_RNA"/>
</dbReference>
<feature type="compositionally biased region" description="Low complexity" evidence="5">
    <location>
        <begin position="56"/>
        <end position="71"/>
    </location>
</feature>
<dbReference type="InterPro" id="IPR005807">
    <property type="entry name" value="SecE_bac"/>
</dbReference>
<evidence type="ECO:0000256" key="2">
    <source>
        <dbReference type="ARBA" id="ARBA00022692"/>
    </source>
</evidence>
<dbReference type="GO" id="GO:0006886">
    <property type="term" value="P:intracellular protein transport"/>
    <property type="evidence" value="ECO:0007669"/>
    <property type="project" value="InterPro"/>
</dbReference>
<keyword evidence="2 6" id="KW-0812">Transmembrane</keyword>
<name>A0A7S2T497_9CHLO</name>
<reference evidence="7" key="1">
    <citation type="submission" date="2021-01" db="EMBL/GenBank/DDBJ databases">
        <authorList>
            <person name="Corre E."/>
            <person name="Pelletier E."/>
            <person name="Niang G."/>
            <person name="Scheremetjew M."/>
            <person name="Finn R."/>
            <person name="Kale V."/>
            <person name="Holt S."/>
            <person name="Cochrane G."/>
            <person name="Meng A."/>
            <person name="Brown T."/>
            <person name="Cohen L."/>
        </authorList>
    </citation>
    <scope>NUCLEOTIDE SEQUENCE</scope>
    <source>
        <strain evidence="7">CCMP1205</strain>
    </source>
</reference>
<evidence type="ECO:0000313" key="7">
    <source>
        <dbReference type="EMBL" id="CAD9718170.1"/>
    </source>
</evidence>
<proteinExistence type="predicted"/>
<gene>
    <name evidence="7" type="ORF">CPRI1469_LOCUS7035</name>
</gene>
<evidence type="ECO:0000256" key="1">
    <source>
        <dbReference type="ARBA" id="ARBA00004370"/>
    </source>
</evidence>
<evidence type="ECO:0000256" key="6">
    <source>
        <dbReference type="SAM" id="Phobius"/>
    </source>
</evidence>
<organism evidence="7">
    <name type="scientific">Chloropicon primus</name>
    <dbReference type="NCBI Taxonomy" id="1764295"/>
    <lineage>
        <taxon>Eukaryota</taxon>
        <taxon>Viridiplantae</taxon>
        <taxon>Chlorophyta</taxon>
        <taxon>Chloropicophyceae</taxon>
        <taxon>Chloropicales</taxon>
        <taxon>Chloropicaceae</taxon>
        <taxon>Chloropicon</taxon>
    </lineage>
</organism>
<keyword evidence="4 6" id="KW-0472">Membrane</keyword>
<dbReference type="AlphaFoldDB" id="A0A7S2T497"/>
<feature type="transmembrane region" description="Helical" evidence="6">
    <location>
        <begin position="177"/>
        <end position="202"/>
    </location>
</feature>
<keyword evidence="3 6" id="KW-1133">Transmembrane helix</keyword>
<protein>
    <submittedName>
        <fullName evidence="7">Uncharacterized protein</fullName>
    </submittedName>
</protein>
<accession>A0A7S2T497</accession>